<dbReference type="NCBIfam" id="TIGR00254">
    <property type="entry name" value="GGDEF"/>
    <property type="match status" value="1"/>
</dbReference>
<dbReference type="PANTHER" id="PTHR45138">
    <property type="entry name" value="REGULATORY COMPONENTS OF SENSORY TRANSDUCTION SYSTEM"/>
    <property type="match status" value="1"/>
</dbReference>
<keyword evidence="7" id="KW-1185">Reference proteome</keyword>
<name>A0A420WV22_9GAMM</name>
<comment type="caution">
    <text evidence="6">The sequence shown here is derived from an EMBL/GenBank/DDBJ whole genome shotgun (WGS) entry which is preliminary data.</text>
</comment>
<comment type="catalytic activity">
    <reaction evidence="3">
        <text>2 GTP = 3',3'-c-di-GMP + 2 diphosphate</text>
        <dbReference type="Rhea" id="RHEA:24898"/>
        <dbReference type="ChEBI" id="CHEBI:33019"/>
        <dbReference type="ChEBI" id="CHEBI:37565"/>
        <dbReference type="ChEBI" id="CHEBI:58805"/>
        <dbReference type="EC" id="2.7.7.65"/>
    </reaction>
</comment>
<dbReference type="Proteomes" id="UP000281975">
    <property type="component" value="Unassembled WGS sequence"/>
</dbReference>
<dbReference type="OrthoDB" id="9812260at2"/>
<dbReference type="Pfam" id="PF05228">
    <property type="entry name" value="CHASE4"/>
    <property type="match status" value="1"/>
</dbReference>
<comment type="cofactor">
    <cofactor evidence="1">
        <name>Mg(2+)</name>
        <dbReference type="ChEBI" id="CHEBI:18420"/>
    </cofactor>
</comment>
<dbReference type="FunFam" id="3.30.70.270:FF:000001">
    <property type="entry name" value="Diguanylate cyclase domain protein"/>
    <property type="match status" value="1"/>
</dbReference>
<dbReference type="EC" id="2.7.7.65" evidence="2"/>
<keyword evidence="4" id="KW-1133">Transmembrane helix</keyword>
<dbReference type="GO" id="GO:0052621">
    <property type="term" value="F:diguanylate cyclase activity"/>
    <property type="evidence" value="ECO:0007669"/>
    <property type="project" value="UniProtKB-EC"/>
</dbReference>
<dbReference type="AlphaFoldDB" id="A0A420WV22"/>
<feature type="domain" description="GGDEF" evidence="5">
    <location>
        <begin position="383"/>
        <end position="519"/>
    </location>
</feature>
<dbReference type="CDD" id="cd01949">
    <property type="entry name" value="GGDEF"/>
    <property type="match status" value="1"/>
</dbReference>
<evidence type="ECO:0000256" key="4">
    <source>
        <dbReference type="SAM" id="Phobius"/>
    </source>
</evidence>
<dbReference type="InterPro" id="IPR043128">
    <property type="entry name" value="Rev_trsase/Diguanyl_cyclase"/>
</dbReference>
<accession>A0A420WV22</accession>
<dbReference type="Pfam" id="PF00990">
    <property type="entry name" value="GGDEF"/>
    <property type="match status" value="1"/>
</dbReference>
<feature type="transmembrane region" description="Helical" evidence="4">
    <location>
        <begin position="268"/>
        <end position="290"/>
    </location>
</feature>
<keyword evidence="4" id="KW-0472">Membrane</keyword>
<dbReference type="InterPro" id="IPR007892">
    <property type="entry name" value="CHASE4"/>
</dbReference>
<dbReference type="InterPro" id="IPR029787">
    <property type="entry name" value="Nucleotide_cyclase"/>
</dbReference>
<evidence type="ECO:0000259" key="5">
    <source>
        <dbReference type="PROSITE" id="PS50887"/>
    </source>
</evidence>
<dbReference type="InterPro" id="IPR000160">
    <property type="entry name" value="GGDEF_dom"/>
</dbReference>
<evidence type="ECO:0000256" key="1">
    <source>
        <dbReference type="ARBA" id="ARBA00001946"/>
    </source>
</evidence>
<dbReference type="InterPro" id="IPR050469">
    <property type="entry name" value="Diguanylate_Cyclase"/>
</dbReference>
<dbReference type="SUPFAM" id="SSF55073">
    <property type="entry name" value="Nucleotide cyclase"/>
    <property type="match status" value="1"/>
</dbReference>
<evidence type="ECO:0000256" key="3">
    <source>
        <dbReference type="ARBA" id="ARBA00034247"/>
    </source>
</evidence>
<dbReference type="Gene3D" id="6.10.340.10">
    <property type="match status" value="1"/>
</dbReference>
<evidence type="ECO:0000256" key="2">
    <source>
        <dbReference type="ARBA" id="ARBA00012528"/>
    </source>
</evidence>
<dbReference type="RefSeq" id="WP_121173058.1">
    <property type="nucleotide sequence ID" value="NZ_RBIN01000006.1"/>
</dbReference>
<dbReference type="PANTHER" id="PTHR45138:SF9">
    <property type="entry name" value="DIGUANYLATE CYCLASE DGCM-RELATED"/>
    <property type="match status" value="1"/>
</dbReference>
<protein>
    <recommendedName>
        <fullName evidence="2">diguanylate cyclase</fullName>
        <ecNumber evidence="2">2.7.7.65</ecNumber>
    </recommendedName>
</protein>
<dbReference type="PROSITE" id="PS50887">
    <property type="entry name" value="GGDEF"/>
    <property type="match status" value="1"/>
</dbReference>
<proteinExistence type="predicted"/>
<evidence type="ECO:0000313" key="6">
    <source>
        <dbReference type="EMBL" id="RKR02396.1"/>
    </source>
</evidence>
<organism evidence="6 7">
    <name type="scientific">Kushneria sinocarnis</name>
    <dbReference type="NCBI Taxonomy" id="595502"/>
    <lineage>
        <taxon>Bacteria</taxon>
        <taxon>Pseudomonadati</taxon>
        <taxon>Pseudomonadota</taxon>
        <taxon>Gammaproteobacteria</taxon>
        <taxon>Oceanospirillales</taxon>
        <taxon>Halomonadaceae</taxon>
        <taxon>Kushneria</taxon>
    </lineage>
</organism>
<dbReference type="EMBL" id="RBIN01000006">
    <property type="protein sequence ID" value="RKR02396.1"/>
    <property type="molecule type" value="Genomic_DNA"/>
</dbReference>
<dbReference type="Gene3D" id="3.30.70.270">
    <property type="match status" value="1"/>
</dbReference>
<sequence length="527" mass="59369">MHSLRVRFLVSISLVAVLALLALLLIARLLIYPNLISQENVYANQELDRVQSTLQGHLDSLGGVTRDWANWDASYDFMLGRRPDYTVENFSQEMFEDTRHLMMVYLDLQGNPVWIAGHNPQTNQYSTCSTPAGDCGWTAATVSVIQAHVRGQHEGLDRWLLSTPSPMMAATSSILPTDPQAGPTVGWLTIVRDMDADWLASVRAQTGIDIAVEPRLHPAPNLQLPALMRVDRDRLMISRQLTAVPDNTLLELRAMLPRRDFAANWQTFHFAMFWTAALLVVVLTVVLLLLERIVLSPTRRLALFTREQCQQTGPVELPVSLIARRDEIGSLARQFQQLLRQQQAQTESLKRLSRHDHLTGPYNRRYLDEQLHHLITRAQRDHVSLGVITLDIDHFKAYNDHYGHPAGDYCLQQVARTMKHCLGNEGIIARSGGEEFTVLLTNCAPKRIRMHAERLRAAIDNLALGHEYSPTADHVTISSGIAVFDPCHPCSAEELVQRADRMLYRAKLAGRNRMGDDEQVRATGPEA</sequence>
<evidence type="ECO:0000313" key="7">
    <source>
        <dbReference type="Proteomes" id="UP000281975"/>
    </source>
</evidence>
<keyword evidence="4" id="KW-0812">Transmembrane</keyword>
<reference evidence="6 7" key="1">
    <citation type="submission" date="2018-10" db="EMBL/GenBank/DDBJ databases">
        <title>Genomic Encyclopedia of Type Strains, Phase IV (KMG-IV): sequencing the most valuable type-strain genomes for metagenomic binning, comparative biology and taxonomic classification.</title>
        <authorList>
            <person name="Goeker M."/>
        </authorList>
    </citation>
    <scope>NUCLEOTIDE SEQUENCE [LARGE SCALE GENOMIC DNA]</scope>
    <source>
        <strain evidence="6 7">DSM 23229</strain>
    </source>
</reference>
<gene>
    <name evidence="6" type="ORF">C7446_2106</name>
</gene>
<dbReference type="SMART" id="SM00267">
    <property type="entry name" value="GGDEF"/>
    <property type="match status" value="1"/>
</dbReference>